<dbReference type="FunFam" id="1.20.1250.20:FF:000011">
    <property type="entry name" value="MFS multidrug transporter, putative"/>
    <property type="match status" value="1"/>
</dbReference>
<dbReference type="Gene3D" id="1.20.1250.20">
    <property type="entry name" value="MFS general substrate transporter like domains"/>
    <property type="match status" value="1"/>
</dbReference>
<dbReference type="GO" id="GO:0022857">
    <property type="term" value="F:transmembrane transporter activity"/>
    <property type="evidence" value="ECO:0007669"/>
    <property type="project" value="InterPro"/>
</dbReference>
<keyword evidence="2 6" id="KW-0812">Transmembrane</keyword>
<feature type="transmembrane region" description="Helical" evidence="6">
    <location>
        <begin position="137"/>
        <end position="162"/>
    </location>
</feature>
<dbReference type="EMBL" id="KV407455">
    <property type="protein sequence ID" value="KZF25352.1"/>
    <property type="molecule type" value="Genomic_DNA"/>
</dbReference>
<evidence type="ECO:0000256" key="6">
    <source>
        <dbReference type="SAM" id="Phobius"/>
    </source>
</evidence>
<feature type="transmembrane region" description="Helical" evidence="6">
    <location>
        <begin position="585"/>
        <end position="608"/>
    </location>
</feature>
<feature type="domain" description="Major facilitator superfamily (MFS) profile" evidence="7">
    <location>
        <begin position="139"/>
        <end position="613"/>
    </location>
</feature>
<dbReference type="PANTHER" id="PTHR23502">
    <property type="entry name" value="MAJOR FACILITATOR SUPERFAMILY"/>
    <property type="match status" value="1"/>
</dbReference>
<keyword evidence="4 6" id="KW-0472">Membrane</keyword>
<dbReference type="GeneID" id="28899907"/>
<protein>
    <submittedName>
        <fullName evidence="8">MFS general substrate transporter</fullName>
    </submittedName>
</protein>
<feature type="transmembrane region" description="Helical" evidence="6">
    <location>
        <begin position="369"/>
        <end position="388"/>
    </location>
</feature>
<dbReference type="AlphaFoldDB" id="A0A165IT63"/>
<evidence type="ECO:0000313" key="8">
    <source>
        <dbReference type="EMBL" id="KZF25352.1"/>
    </source>
</evidence>
<feature type="compositionally biased region" description="Polar residues" evidence="5">
    <location>
        <begin position="117"/>
        <end position="129"/>
    </location>
</feature>
<dbReference type="CDD" id="cd17323">
    <property type="entry name" value="MFS_Tpo1_MDR_like"/>
    <property type="match status" value="1"/>
</dbReference>
<gene>
    <name evidence="8" type="ORF">L228DRAFT_265822</name>
</gene>
<dbReference type="GO" id="GO:0016020">
    <property type="term" value="C:membrane"/>
    <property type="evidence" value="ECO:0007669"/>
    <property type="project" value="UniProtKB-SubCell"/>
</dbReference>
<evidence type="ECO:0000256" key="2">
    <source>
        <dbReference type="ARBA" id="ARBA00022692"/>
    </source>
</evidence>
<keyword evidence="3 6" id="KW-1133">Transmembrane helix</keyword>
<evidence type="ECO:0000256" key="5">
    <source>
        <dbReference type="SAM" id="MobiDB-lite"/>
    </source>
</evidence>
<feature type="transmembrane region" description="Helical" evidence="6">
    <location>
        <begin position="294"/>
        <end position="314"/>
    </location>
</feature>
<feature type="transmembrane region" description="Helical" evidence="6">
    <location>
        <begin position="492"/>
        <end position="511"/>
    </location>
</feature>
<evidence type="ECO:0000259" key="7">
    <source>
        <dbReference type="PROSITE" id="PS50850"/>
    </source>
</evidence>
<dbReference type="InterPro" id="IPR036259">
    <property type="entry name" value="MFS_trans_sf"/>
</dbReference>
<feature type="transmembrane region" description="Helical" evidence="6">
    <location>
        <begin position="549"/>
        <end position="573"/>
    </location>
</feature>
<dbReference type="Pfam" id="PF07690">
    <property type="entry name" value="MFS_1"/>
    <property type="match status" value="1"/>
</dbReference>
<organism evidence="8 9">
    <name type="scientific">Xylona heveae (strain CBS 132557 / TC161)</name>
    <dbReference type="NCBI Taxonomy" id="1328760"/>
    <lineage>
        <taxon>Eukaryota</taxon>
        <taxon>Fungi</taxon>
        <taxon>Dikarya</taxon>
        <taxon>Ascomycota</taxon>
        <taxon>Pezizomycotina</taxon>
        <taxon>Xylonomycetes</taxon>
        <taxon>Xylonales</taxon>
        <taxon>Xylonaceae</taxon>
        <taxon>Xylona</taxon>
    </lineage>
</organism>
<dbReference type="Proteomes" id="UP000076632">
    <property type="component" value="Unassembled WGS sequence"/>
</dbReference>
<evidence type="ECO:0000256" key="1">
    <source>
        <dbReference type="ARBA" id="ARBA00004141"/>
    </source>
</evidence>
<sequence length="621" mass="66473">MHRVSDSFDGSDSSASSLEEGRLDTNLAPDPEENPDQYPQSAHRGQDAQIQGGIPTQAQVHSSRPGGDASDISDISEGEDGTEEEKGREENGNTSTASQTGEEKEKGGMPSKDPNLVTWSSPSDPGNPQNWSLGQKWAVTFVVSLYTFISPVSSSMIAPALGKLSADLGIHSETEAALCMSIFVLAYAIGPLVLGPLSEVFGRVYVLHASNAFYLAWNLGCGFATNKGEMIAFRFLSGLGGSAPLAVGGGVLGDCWSRSERGKAMGIYALAPLLGPVVGPIAGGFIAEKVTWKWVFWATSIVAGVVQIIGLWFLRETYAPVLLKTRAARLRRETGNGGLYTAFDSEKKLAKVLGSAMIRPFRLLATQPIIQLIAIYMAYLFGTVYLILSTFPRVWQDVYGENVGIAGLNYLSLGIGAYVGAQSAAQLNDRIYRRLCRRGTGNDVENSAPDAQSKGIASESKSSTKTSGVMNSSTSPTTKAIGIPPGKPEYRVPLMFVASALIPIGLFWYGWSVESRLHWIMPNIGVFILFVGTMVCLQCMQTYILDSYTLFAASGIAAAVVLRSLAGFAFPLFAPSLYAALGDGWGNSVLAFISIGVGIPAPWIFWFWGEKLRSVSRFAAG</sequence>
<evidence type="ECO:0000256" key="4">
    <source>
        <dbReference type="ARBA" id="ARBA00023136"/>
    </source>
</evidence>
<dbReference type="PROSITE" id="PS50850">
    <property type="entry name" value="MFS"/>
    <property type="match status" value="1"/>
</dbReference>
<proteinExistence type="predicted"/>
<evidence type="ECO:0000256" key="3">
    <source>
        <dbReference type="ARBA" id="ARBA00022989"/>
    </source>
</evidence>
<accession>A0A165IT63</accession>
<feature type="transmembrane region" description="Helical" evidence="6">
    <location>
        <begin position="517"/>
        <end position="537"/>
    </location>
</feature>
<comment type="subcellular location">
    <subcellularLocation>
        <location evidence="1">Membrane</location>
        <topology evidence="1">Multi-pass membrane protein</topology>
    </subcellularLocation>
</comment>
<name>A0A165IT63_XYLHT</name>
<feature type="transmembrane region" description="Helical" evidence="6">
    <location>
        <begin position="231"/>
        <end position="253"/>
    </location>
</feature>
<keyword evidence="9" id="KW-1185">Reference proteome</keyword>
<dbReference type="InterPro" id="IPR011701">
    <property type="entry name" value="MFS"/>
</dbReference>
<dbReference type="OMA" id="HTIFEVA"/>
<dbReference type="STRING" id="1328760.A0A165IT63"/>
<feature type="transmembrane region" description="Helical" evidence="6">
    <location>
        <begin position="174"/>
        <end position="194"/>
    </location>
</feature>
<dbReference type="RefSeq" id="XP_018190907.1">
    <property type="nucleotide sequence ID" value="XM_018334770.1"/>
</dbReference>
<feature type="transmembrane region" description="Helical" evidence="6">
    <location>
        <begin position="200"/>
        <end position="219"/>
    </location>
</feature>
<feature type="compositionally biased region" description="Polar residues" evidence="5">
    <location>
        <begin position="459"/>
        <end position="478"/>
    </location>
</feature>
<feature type="region of interest" description="Disordered" evidence="5">
    <location>
        <begin position="1"/>
        <end position="129"/>
    </location>
</feature>
<feature type="region of interest" description="Disordered" evidence="5">
    <location>
        <begin position="443"/>
        <end position="482"/>
    </location>
</feature>
<reference evidence="8 9" key="1">
    <citation type="journal article" date="2016" name="Fungal Biol.">
        <title>The genome of Xylona heveae provides a window into fungal endophytism.</title>
        <authorList>
            <person name="Gazis R."/>
            <person name="Kuo A."/>
            <person name="Riley R."/>
            <person name="LaButti K."/>
            <person name="Lipzen A."/>
            <person name="Lin J."/>
            <person name="Amirebrahimi M."/>
            <person name="Hesse C.N."/>
            <person name="Spatafora J.W."/>
            <person name="Henrissat B."/>
            <person name="Hainaut M."/>
            <person name="Grigoriev I.V."/>
            <person name="Hibbett D.S."/>
        </authorList>
    </citation>
    <scope>NUCLEOTIDE SEQUENCE [LARGE SCALE GENOMIC DNA]</scope>
    <source>
        <strain evidence="8 9">TC161</strain>
    </source>
</reference>
<dbReference type="PANTHER" id="PTHR23502:SF143">
    <property type="entry name" value="MULTIDRUG TRANSPORTER, PUTATIVE (AFU_ORTHOLOGUE AFUA_7G04900)-RELATED"/>
    <property type="match status" value="1"/>
</dbReference>
<dbReference type="InterPro" id="IPR020846">
    <property type="entry name" value="MFS_dom"/>
</dbReference>
<feature type="transmembrane region" description="Helical" evidence="6">
    <location>
        <begin position="265"/>
        <end position="287"/>
    </location>
</feature>
<feature type="compositionally biased region" description="Acidic residues" evidence="5">
    <location>
        <begin position="74"/>
        <end position="83"/>
    </location>
</feature>
<dbReference type="OrthoDB" id="6770063at2759"/>
<feature type="compositionally biased region" description="Low complexity" evidence="5">
    <location>
        <begin position="7"/>
        <end position="17"/>
    </location>
</feature>
<evidence type="ECO:0000313" key="9">
    <source>
        <dbReference type="Proteomes" id="UP000076632"/>
    </source>
</evidence>
<dbReference type="SUPFAM" id="SSF103473">
    <property type="entry name" value="MFS general substrate transporter"/>
    <property type="match status" value="1"/>
</dbReference>
<dbReference type="InParanoid" id="A0A165IT63"/>